<comment type="caution">
    <text evidence="1">The sequence shown here is derived from an EMBL/GenBank/DDBJ whole genome shotgun (WGS) entry which is preliminary data.</text>
</comment>
<protein>
    <submittedName>
        <fullName evidence="1">Uncharacterized protein</fullName>
    </submittedName>
</protein>
<dbReference type="AlphaFoldDB" id="A0A426XYV1"/>
<dbReference type="EMBL" id="AMZH03016313">
    <property type="protein sequence ID" value="RRT44693.1"/>
    <property type="molecule type" value="Genomic_DNA"/>
</dbReference>
<name>A0A426XYV1_ENSVE</name>
<accession>A0A426XYV1</accession>
<evidence type="ECO:0000313" key="1">
    <source>
        <dbReference type="EMBL" id="RRT44693.1"/>
    </source>
</evidence>
<reference evidence="1 2" key="1">
    <citation type="journal article" date="2014" name="Agronomy (Basel)">
        <title>A Draft Genome Sequence for Ensete ventricosum, the Drought-Tolerant Tree Against Hunger.</title>
        <authorList>
            <person name="Harrison J."/>
            <person name="Moore K.A."/>
            <person name="Paszkiewicz K."/>
            <person name="Jones T."/>
            <person name="Grant M."/>
            <person name="Ambacheew D."/>
            <person name="Muzemil S."/>
            <person name="Studholme D.J."/>
        </authorList>
    </citation>
    <scope>NUCLEOTIDE SEQUENCE [LARGE SCALE GENOMIC DNA]</scope>
</reference>
<proteinExistence type="predicted"/>
<sequence length="95" mass="11104">MVAAPRFVAMPTMVLRGSVVKFFSRQFLWQRRTVGSRGYWRFICCWFRSGSHPSSVLVEPLLLDSSDGNYDHHGATLPRFNFSFYFRLESFDECP</sequence>
<dbReference type="Proteomes" id="UP000287651">
    <property type="component" value="Unassembled WGS sequence"/>
</dbReference>
<gene>
    <name evidence="1" type="ORF">B296_00039324</name>
</gene>
<organism evidence="1 2">
    <name type="scientific">Ensete ventricosum</name>
    <name type="common">Abyssinian banana</name>
    <name type="synonym">Musa ensete</name>
    <dbReference type="NCBI Taxonomy" id="4639"/>
    <lineage>
        <taxon>Eukaryota</taxon>
        <taxon>Viridiplantae</taxon>
        <taxon>Streptophyta</taxon>
        <taxon>Embryophyta</taxon>
        <taxon>Tracheophyta</taxon>
        <taxon>Spermatophyta</taxon>
        <taxon>Magnoliopsida</taxon>
        <taxon>Liliopsida</taxon>
        <taxon>Zingiberales</taxon>
        <taxon>Musaceae</taxon>
        <taxon>Ensete</taxon>
    </lineage>
</organism>
<evidence type="ECO:0000313" key="2">
    <source>
        <dbReference type="Proteomes" id="UP000287651"/>
    </source>
</evidence>